<dbReference type="RefSeq" id="WP_058580773.1">
    <property type="nucleotide sequence ID" value="NZ_LOPU01000016.1"/>
</dbReference>
<keyword evidence="3" id="KW-1185">Reference proteome</keyword>
<name>A0A0W1RBB4_9EURY</name>
<feature type="compositionally biased region" description="Basic and acidic residues" evidence="1">
    <location>
        <begin position="13"/>
        <end position="31"/>
    </location>
</feature>
<protein>
    <recommendedName>
        <fullName evidence="4">DUF2795 domain-containing protein</fullName>
    </recommendedName>
</protein>
<evidence type="ECO:0008006" key="4">
    <source>
        <dbReference type="Google" id="ProtNLM"/>
    </source>
</evidence>
<evidence type="ECO:0000256" key="1">
    <source>
        <dbReference type="SAM" id="MobiDB-lite"/>
    </source>
</evidence>
<sequence length="134" mass="15123">MADEPDETPQTDPSHESVIENSRQRKDERADSVENIMEQVDRHLEGQKFPVRGEELAEEYGGQPGDMPNETESLGSVFDRLAQDEEYESVEEVREAVYGEVTGEAGGENEYNTERELQEIAEDVVDDESNTNVN</sequence>
<dbReference type="InterPro" id="IPR043899">
    <property type="entry name" value="DUF5789"/>
</dbReference>
<dbReference type="EMBL" id="LOPU01000016">
    <property type="protein sequence ID" value="KTG10974.1"/>
    <property type="molecule type" value="Genomic_DNA"/>
</dbReference>
<dbReference type="AlphaFoldDB" id="A0A0W1RBB4"/>
<organism evidence="2 3">
    <name type="scientific">Haloprofundus marisrubri</name>
    <dbReference type="NCBI Taxonomy" id="1514971"/>
    <lineage>
        <taxon>Archaea</taxon>
        <taxon>Methanobacteriati</taxon>
        <taxon>Methanobacteriota</taxon>
        <taxon>Stenosarchaea group</taxon>
        <taxon>Halobacteria</taxon>
        <taxon>Halobacteriales</taxon>
        <taxon>Haloferacaceae</taxon>
        <taxon>Haloprofundus</taxon>
    </lineage>
</organism>
<comment type="caution">
    <text evidence="2">The sequence shown here is derived from an EMBL/GenBank/DDBJ whole genome shotgun (WGS) entry which is preliminary data.</text>
</comment>
<proteinExistence type="predicted"/>
<reference evidence="2 3" key="1">
    <citation type="submission" date="2015-12" db="EMBL/GenBank/DDBJ databases">
        <title>Haloprofundus marisrubri gen. nov., sp. nov., an extremely halophilic archaeon isolated from the Discovery deep brine-seawater interface in the Red Sea.</title>
        <authorList>
            <person name="Zhang G."/>
            <person name="Stingl U."/>
            <person name="Rashid M."/>
        </authorList>
    </citation>
    <scope>NUCLEOTIDE SEQUENCE [LARGE SCALE GENOMIC DNA]</scope>
    <source>
        <strain evidence="2 3">SB9</strain>
    </source>
</reference>
<dbReference type="STRING" id="1514971.AUR64_07325"/>
<evidence type="ECO:0000313" key="2">
    <source>
        <dbReference type="EMBL" id="KTG10974.1"/>
    </source>
</evidence>
<evidence type="ECO:0000313" key="3">
    <source>
        <dbReference type="Proteomes" id="UP000054387"/>
    </source>
</evidence>
<feature type="region of interest" description="Disordered" evidence="1">
    <location>
        <begin position="99"/>
        <end position="134"/>
    </location>
</feature>
<feature type="region of interest" description="Disordered" evidence="1">
    <location>
        <begin position="1"/>
        <end position="31"/>
    </location>
</feature>
<dbReference type="OrthoDB" id="213081at2157"/>
<feature type="compositionally biased region" description="Acidic residues" evidence="1">
    <location>
        <begin position="119"/>
        <end position="134"/>
    </location>
</feature>
<dbReference type="Pfam" id="PF19102">
    <property type="entry name" value="DUF5789"/>
    <property type="match status" value="1"/>
</dbReference>
<gene>
    <name evidence="2" type="ORF">AUR64_07325</name>
</gene>
<dbReference type="Proteomes" id="UP000054387">
    <property type="component" value="Unassembled WGS sequence"/>
</dbReference>
<accession>A0A0W1RBB4</accession>